<sequence length="808" mass="86297">MAGSPIRAPLPNLIFPQSGEKSPLITGSAVRNSSPLLPDMVTSSPTYSRFPEGPFCANNARSASPQPPAKKRCLESQQQPTPGEGEGHAAQSQPTHECSSDSPRTSPSSFSPKGEQQPQPPQPLPRSAQNGTEESNVIKPQQPQQPQESESLKDLPHHPPLPLWGDILPDSAYSRISMFPKNFPPMFASGCTAAITPGISAITTTVNGDPVPLGASALAAAAAMAMSPLFQQSPGSSLVPGSTAPPWNPMLAAAAAAFASGRFPPPGLPSRLQGDAEAPEEKDGDSSSRSGSPMPLSGAGSSVEGVEVMPDASQAGHHWTFQEQFKQLYELSSDPKRKEFLDDLFNFMQKRGSPVNRIPIMAKQVLDLYELYRLVVTRGGLVEVINKKLWREITKGLHLPSSITSAAFTLRTQYMKYLYPYECEKLALSTPSELQAAIDGNRREARRSSYSFEYPMLMGPSSSSGAPSGASGQPLSNAPLGPTFSHPPPPHHPLLAPPPPPPPPPTVSASCGPSLLPPGLLLPPGFPTSNSGRNGSIFPDAPFFGFPSLVVPTSTAVVPPPTPTPPSAFDTKSYFDDDQLIKQKRTKCPQRCLSSSSTTMVTVAASPKPRPSSKPNYSSPATLESDPKSEANRQLKPVKFSMLSKCASAFDLDQRQSPRGSPSPRPSVNAEASDEGQQNAATRFSEFLKQRLPSNDVETSTNCNFSKGDPTQNAYQQFMSNTVQKLGVAEKKESVNGCIEDRRQAKPATAPRENCDFSASNIQLAPNLRISTQAGNQLGLPENTLVVCMEVTGVVYQGVLFGRIKPPP</sequence>
<protein>
    <submittedName>
        <fullName evidence="8">AT-rich interactive domain-containing protein 3A</fullName>
    </submittedName>
</protein>
<feature type="domain" description="ARID" evidence="6">
    <location>
        <begin position="334"/>
        <end position="426"/>
    </location>
</feature>
<dbReference type="Pfam" id="PF01388">
    <property type="entry name" value="ARID"/>
    <property type="match status" value="1"/>
</dbReference>
<evidence type="ECO:0000256" key="4">
    <source>
        <dbReference type="ARBA" id="ARBA00023242"/>
    </source>
</evidence>
<feature type="region of interest" description="Disordered" evidence="5">
    <location>
        <begin position="586"/>
        <end position="632"/>
    </location>
</feature>
<keyword evidence="4" id="KW-0539">Nucleus</keyword>
<feature type="compositionally biased region" description="Polar residues" evidence="5">
    <location>
        <begin position="127"/>
        <end position="139"/>
    </location>
</feature>
<dbReference type="InterPro" id="IPR001606">
    <property type="entry name" value="ARID_dom"/>
</dbReference>
<evidence type="ECO:0000256" key="5">
    <source>
        <dbReference type="SAM" id="MobiDB-lite"/>
    </source>
</evidence>
<dbReference type="InterPro" id="IPR036431">
    <property type="entry name" value="ARID_dom_sf"/>
</dbReference>
<accession>A0ABR4QK64</accession>
<dbReference type="InterPro" id="IPR023334">
    <property type="entry name" value="REKLES_domain"/>
</dbReference>
<organism evidence="8 9">
    <name type="scientific">Taenia crassiceps</name>
    <dbReference type="NCBI Taxonomy" id="6207"/>
    <lineage>
        <taxon>Eukaryota</taxon>
        <taxon>Metazoa</taxon>
        <taxon>Spiralia</taxon>
        <taxon>Lophotrochozoa</taxon>
        <taxon>Platyhelminthes</taxon>
        <taxon>Cestoda</taxon>
        <taxon>Eucestoda</taxon>
        <taxon>Cyclophyllidea</taxon>
        <taxon>Taeniidae</taxon>
        <taxon>Taenia</taxon>
    </lineage>
</organism>
<feature type="region of interest" description="Disordered" evidence="5">
    <location>
        <begin position="650"/>
        <end position="679"/>
    </location>
</feature>
<feature type="compositionally biased region" description="Low complexity" evidence="5">
    <location>
        <begin position="594"/>
        <end position="620"/>
    </location>
</feature>
<evidence type="ECO:0000259" key="6">
    <source>
        <dbReference type="PROSITE" id="PS51011"/>
    </source>
</evidence>
<dbReference type="Gene3D" id="1.10.150.60">
    <property type="entry name" value="ARID DNA-binding domain"/>
    <property type="match status" value="1"/>
</dbReference>
<dbReference type="CDD" id="cd16881">
    <property type="entry name" value="ARID_Dri-like"/>
    <property type="match status" value="1"/>
</dbReference>
<proteinExistence type="predicted"/>
<dbReference type="SUPFAM" id="SSF46774">
    <property type="entry name" value="ARID-like"/>
    <property type="match status" value="1"/>
</dbReference>
<dbReference type="SMART" id="SM00501">
    <property type="entry name" value="BRIGHT"/>
    <property type="match status" value="1"/>
</dbReference>
<dbReference type="PROSITE" id="PS51011">
    <property type="entry name" value="ARID"/>
    <property type="match status" value="1"/>
</dbReference>
<evidence type="ECO:0000256" key="2">
    <source>
        <dbReference type="ARBA" id="ARBA00023125"/>
    </source>
</evidence>
<dbReference type="PROSITE" id="PS51486">
    <property type="entry name" value="REKLES"/>
    <property type="match status" value="1"/>
</dbReference>
<keyword evidence="9" id="KW-1185">Reference proteome</keyword>
<feature type="region of interest" description="Disordered" evidence="5">
    <location>
        <begin position="264"/>
        <end position="303"/>
    </location>
</feature>
<feature type="region of interest" description="Disordered" evidence="5">
    <location>
        <begin position="461"/>
        <end position="514"/>
    </location>
</feature>
<feature type="region of interest" description="Disordered" evidence="5">
    <location>
        <begin position="1"/>
        <end position="158"/>
    </location>
</feature>
<dbReference type="SMART" id="SM01014">
    <property type="entry name" value="ARID"/>
    <property type="match status" value="1"/>
</dbReference>
<gene>
    <name evidence="8" type="ORF">TcWFU_002427</name>
</gene>
<feature type="compositionally biased region" description="Low complexity" evidence="5">
    <location>
        <begin position="461"/>
        <end position="484"/>
    </location>
</feature>
<evidence type="ECO:0000256" key="1">
    <source>
        <dbReference type="ARBA" id="ARBA00023015"/>
    </source>
</evidence>
<feature type="compositionally biased region" description="Polar residues" evidence="5">
    <location>
        <begin position="29"/>
        <end position="47"/>
    </location>
</feature>
<evidence type="ECO:0000259" key="7">
    <source>
        <dbReference type="PROSITE" id="PS51486"/>
    </source>
</evidence>
<feature type="compositionally biased region" description="Low complexity" evidence="5">
    <location>
        <begin position="100"/>
        <end position="112"/>
    </location>
</feature>
<dbReference type="Proteomes" id="UP001651158">
    <property type="component" value="Unassembled WGS sequence"/>
</dbReference>
<evidence type="ECO:0000313" key="9">
    <source>
        <dbReference type="Proteomes" id="UP001651158"/>
    </source>
</evidence>
<keyword evidence="2" id="KW-0238">DNA-binding</keyword>
<dbReference type="PANTHER" id="PTHR15348">
    <property type="entry name" value="AT-RICH INTERACTIVE DOMAIN-CONTAINING PROTEIN ARID DOMAIN- CONTAINING PROTEIN DEAD RINGER PROTEIN B-CELL REGULATOR OF IGH TRANSCRIPTION BRIGHT"/>
    <property type="match status" value="1"/>
</dbReference>
<comment type="caution">
    <text evidence="8">The sequence shown here is derived from an EMBL/GenBank/DDBJ whole genome shotgun (WGS) entry which is preliminary data.</text>
</comment>
<feature type="domain" description="REKLES" evidence="7">
    <location>
        <begin position="717"/>
        <end position="807"/>
    </location>
</feature>
<keyword evidence="1" id="KW-0805">Transcription regulation</keyword>
<name>A0ABR4QK64_9CEST</name>
<evidence type="ECO:0000313" key="8">
    <source>
        <dbReference type="EMBL" id="KAL5109946.1"/>
    </source>
</evidence>
<dbReference type="PANTHER" id="PTHR15348:SF0">
    <property type="entry name" value="PROTEIN DEAD RINGER"/>
    <property type="match status" value="1"/>
</dbReference>
<dbReference type="EMBL" id="JAKROA010000002">
    <property type="protein sequence ID" value="KAL5109946.1"/>
    <property type="molecule type" value="Genomic_DNA"/>
</dbReference>
<dbReference type="InterPro" id="IPR045147">
    <property type="entry name" value="ARI3A/B/C"/>
</dbReference>
<feature type="compositionally biased region" description="Pro residues" evidence="5">
    <location>
        <begin position="485"/>
        <end position="506"/>
    </location>
</feature>
<reference evidence="8 9" key="1">
    <citation type="journal article" date="2022" name="Front. Cell. Infect. Microbiol.">
        <title>The Genomes of Two Strains of Taenia crassiceps the Animal Model for the Study of Human Cysticercosis.</title>
        <authorList>
            <person name="Bobes R.J."/>
            <person name="Estrada K."/>
            <person name="Rios-Valencia D.G."/>
            <person name="Calderon-Gallegos A."/>
            <person name="de la Torre P."/>
            <person name="Carrero J.C."/>
            <person name="Sanchez-Flores A."/>
            <person name="Laclette J.P."/>
        </authorList>
    </citation>
    <scope>NUCLEOTIDE SEQUENCE [LARGE SCALE GENOMIC DNA]</scope>
    <source>
        <strain evidence="8">WFUcys</strain>
    </source>
</reference>
<keyword evidence="3" id="KW-0804">Transcription</keyword>
<evidence type="ECO:0000256" key="3">
    <source>
        <dbReference type="ARBA" id="ARBA00023163"/>
    </source>
</evidence>